<comment type="similarity">
    <text evidence="3">Belongs to the multi antimicrobial extrusion (MATE) (TC 2.A.66.1) family.</text>
</comment>
<gene>
    <name evidence="14" type="ORF">IAB02_10300</name>
</gene>
<evidence type="ECO:0000256" key="9">
    <source>
        <dbReference type="ARBA" id="ARBA00022989"/>
    </source>
</evidence>
<feature type="transmembrane region" description="Helical" evidence="13">
    <location>
        <begin position="77"/>
        <end position="96"/>
    </location>
</feature>
<protein>
    <recommendedName>
        <fullName evidence="4">Probable multidrug resistance protein NorM</fullName>
    </recommendedName>
    <alternativeName>
        <fullName evidence="12">Multidrug-efflux transporter</fullName>
    </alternativeName>
</protein>
<dbReference type="GO" id="GO:0005886">
    <property type="term" value="C:plasma membrane"/>
    <property type="evidence" value="ECO:0007669"/>
    <property type="project" value="UniProtKB-SubCell"/>
</dbReference>
<feature type="transmembrane region" description="Helical" evidence="13">
    <location>
        <begin position="108"/>
        <end position="132"/>
    </location>
</feature>
<evidence type="ECO:0000313" key="14">
    <source>
        <dbReference type="EMBL" id="HIU34942.1"/>
    </source>
</evidence>
<dbReference type="Pfam" id="PF01554">
    <property type="entry name" value="MatE"/>
    <property type="match status" value="2"/>
</dbReference>
<evidence type="ECO:0000256" key="12">
    <source>
        <dbReference type="ARBA" id="ARBA00031636"/>
    </source>
</evidence>
<dbReference type="GO" id="GO:0006811">
    <property type="term" value="P:monoatomic ion transport"/>
    <property type="evidence" value="ECO:0007669"/>
    <property type="project" value="UniProtKB-KW"/>
</dbReference>
<keyword evidence="11 13" id="KW-0472">Membrane</keyword>
<keyword evidence="8 13" id="KW-0812">Transmembrane</keyword>
<dbReference type="PIRSF" id="PIRSF006603">
    <property type="entry name" value="DinF"/>
    <property type="match status" value="1"/>
</dbReference>
<feature type="transmembrane region" description="Helical" evidence="13">
    <location>
        <begin position="36"/>
        <end position="57"/>
    </location>
</feature>
<evidence type="ECO:0000256" key="7">
    <source>
        <dbReference type="ARBA" id="ARBA00022475"/>
    </source>
</evidence>
<feature type="transmembrane region" description="Helical" evidence="13">
    <location>
        <begin position="346"/>
        <end position="371"/>
    </location>
</feature>
<organism evidence="14 15">
    <name type="scientific">Candidatus Pullichristensenella excrementigallinarum</name>
    <dbReference type="NCBI Taxonomy" id="2840907"/>
    <lineage>
        <taxon>Bacteria</taxon>
        <taxon>Bacillati</taxon>
        <taxon>Bacillota</taxon>
        <taxon>Clostridia</taxon>
        <taxon>Candidatus Pullichristensenella</taxon>
    </lineage>
</organism>
<evidence type="ECO:0000256" key="3">
    <source>
        <dbReference type="ARBA" id="ARBA00010199"/>
    </source>
</evidence>
<evidence type="ECO:0000256" key="4">
    <source>
        <dbReference type="ARBA" id="ARBA00020268"/>
    </source>
</evidence>
<evidence type="ECO:0000256" key="10">
    <source>
        <dbReference type="ARBA" id="ARBA00023065"/>
    </source>
</evidence>
<feature type="transmembrane region" description="Helical" evidence="13">
    <location>
        <begin position="449"/>
        <end position="468"/>
    </location>
</feature>
<dbReference type="CDD" id="cd13137">
    <property type="entry name" value="MATE_NorM_like"/>
    <property type="match status" value="1"/>
</dbReference>
<keyword evidence="9 13" id="KW-1133">Transmembrane helix</keyword>
<comment type="function">
    <text evidence="1">Multidrug efflux pump.</text>
</comment>
<evidence type="ECO:0000256" key="2">
    <source>
        <dbReference type="ARBA" id="ARBA00004651"/>
    </source>
</evidence>
<feature type="transmembrane region" description="Helical" evidence="13">
    <location>
        <begin position="152"/>
        <end position="173"/>
    </location>
</feature>
<evidence type="ECO:0000256" key="6">
    <source>
        <dbReference type="ARBA" id="ARBA00022449"/>
    </source>
</evidence>
<feature type="transmembrane region" description="Helical" evidence="13">
    <location>
        <begin position="305"/>
        <end position="325"/>
    </location>
</feature>
<reference evidence="14" key="1">
    <citation type="submission" date="2020-10" db="EMBL/GenBank/DDBJ databases">
        <authorList>
            <person name="Gilroy R."/>
        </authorList>
    </citation>
    <scope>NUCLEOTIDE SEQUENCE</scope>
    <source>
        <strain evidence="14">ChiHcec3-11533</strain>
    </source>
</reference>
<dbReference type="InterPro" id="IPR050222">
    <property type="entry name" value="MATE_MdtK"/>
</dbReference>
<evidence type="ECO:0000313" key="15">
    <source>
        <dbReference type="Proteomes" id="UP000824072"/>
    </source>
</evidence>
<feature type="transmembrane region" description="Helical" evidence="13">
    <location>
        <begin position="217"/>
        <end position="236"/>
    </location>
</feature>
<dbReference type="AlphaFoldDB" id="A0A9D1IF77"/>
<dbReference type="GO" id="GO:0042910">
    <property type="term" value="F:xenobiotic transmembrane transporter activity"/>
    <property type="evidence" value="ECO:0007669"/>
    <property type="project" value="InterPro"/>
</dbReference>
<evidence type="ECO:0000256" key="13">
    <source>
        <dbReference type="SAM" id="Phobius"/>
    </source>
</evidence>
<evidence type="ECO:0000256" key="1">
    <source>
        <dbReference type="ARBA" id="ARBA00003408"/>
    </source>
</evidence>
<dbReference type="InterPro" id="IPR002528">
    <property type="entry name" value="MATE_fam"/>
</dbReference>
<dbReference type="GO" id="GO:0015297">
    <property type="term" value="F:antiporter activity"/>
    <property type="evidence" value="ECO:0007669"/>
    <property type="project" value="UniProtKB-KW"/>
</dbReference>
<dbReference type="Proteomes" id="UP000824072">
    <property type="component" value="Unassembled WGS sequence"/>
</dbReference>
<evidence type="ECO:0000256" key="11">
    <source>
        <dbReference type="ARBA" id="ARBA00023136"/>
    </source>
</evidence>
<keyword evidence="6" id="KW-0050">Antiport</keyword>
<dbReference type="PANTHER" id="PTHR43298:SF2">
    <property type="entry name" value="FMN_FAD EXPORTER YEEO-RELATED"/>
    <property type="match status" value="1"/>
</dbReference>
<keyword evidence="7" id="KW-1003">Cell membrane</keyword>
<feature type="transmembrane region" description="Helical" evidence="13">
    <location>
        <begin position="416"/>
        <end position="437"/>
    </location>
</feature>
<evidence type="ECO:0000256" key="8">
    <source>
        <dbReference type="ARBA" id="ARBA00022692"/>
    </source>
</evidence>
<dbReference type="NCBIfam" id="TIGR00797">
    <property type="entry name" value="matE"/>
    <property type="match status" value="1"/>
</dbReference>
<sequence>MGWLRKFFSTESMVPERLRVGELLPTEEAYRNLMRLAVPSVLEMVLMALISMADTMMVSTMGTNAIAAVGLVTQPRLIMLCFFYALNTGVTAIVARRRGEGNRDAANLTLRNAILVALVIIAGLMAITLPFSKQIIRMVGGVPGVTLEDGTTYFRIIALALPANALSMCICAAQRGVGNTKLTMYVNVISNAVNVLFNWLLINGIGPFPRWGVKGAAVATAIGLCVGLVLSVYSLFHTHRHTAFLRLSLHDKWRFDKSALMAISKVGKSALLEQLCIRGGFLIYAMIVANLGTNEYAAHIIGIQFLQLSFSFGDGVGVASTALVGQMLGKKRPDLAHMYGKIAQRFALILSIALAVVVVTCRAGLVNLFIYSDTANDQYVRELAMRVMIVVAAMQPFQTSAVVSTGALRGAGDTRYVAFSMILTVVGMRPLLSFGAVTLIGKTLELPELALIGAWCVALLDMITRMVLMLRRYNGGKWHAIKL</sequence>
<comment type="subcellular location">
    <subcellularLocation>
        <location evidence="2">Cell membrane</location>
        <topology evidence="2">Multi-pass membrane protein</topology>
    </subcellularLocation>
</comment>
<reference evidence="14" key="2">
    <citation type="journal article" date="2021" name="PeerJ">
        <title>Extensive microbial diversity within the chicken gut microbiome revealed by metagenomics and culture.</title>
        <authorList>
            <person name="Gilroy R."/>
            <person name="Ravi A."/>
            <person name="Getino M."/>
            <person name="Pursley I."/>
            <person name="Horton D.L."/>
            <person name="Alikhan N.F."/>
            <person name="Baker D."/>
            <person name="Gharbi K."/>
            <person name="Hall N."/>
            <person name="Watson M."/>
            <person name="Adriaenssens E.M."/>
            <person name="Foster-Nyarko E."/>
            <person name="Jarju S."/>
            <person name="Secka A."/>
            <person name="Antonio M."/>
            <person name="Oren A."/>
            <person name="Chaudhuri R.R."/>
            <person name="La Ragione R."/>
            <person name="Hildebrand F."/>
            <person name="Pallen M.J."/>
        </authorList>
    </citation>
    <scope>NUCLEOTIDE SEQUENCE</scope>
    <source>
        <strain evidence="14">ChiHcec3-11533</strain>
    </source>
</reference>
<keyword evidence="5" id="KW-0813">Transport</keyword>
<feature type="transmembrane region" description="Helical" evidence="13">
    <location>
        <begin position="185"/>
        <end position="205"/>
    </location>
</feature>
<dbReference type="EMBL" id="DVMU01000218">
    <property type="protein sequence ID" value="HIU34942.1"/>
    <property type="molecule type" value="Genomic_DNA"/>
</dbReference>
<dbReference type="PANTHER" id="PTHR43298">
    <property type="entry name" value="MULTIDRUG RESISTANCE PROTEIN NORM-RELATED"/>
    <property type="match status" value="1"/>
</dbReference>
<accession>A0A9D1IF77</accession>
<feature type="transmembrane region" description="Helical" evidence="13">
    <location>
        <begin position="383"/>
        <end position="404"/>
    </location>
</feature>
<dbReference type="InterPro" id="IPR048279">
    <property type="entry name" value="MdtK-like"/>
</dbReference>
<comment type="caution">
    <text evidence="14">The sequence shown here is derived from an EMBL/GenBank/DDBJ whole genome shotgun (WGS) entry which is preliminary data.</text>
</comment>
<proteinExistence type="inferred from homology"/>
<evidence type="ECO:0000256" key="5">
    <source>
        <dbReference type="ARBA" id="ARBA00022448"/>
    </source>
</evidence>
<feature type="transmembrane region" description="Helical" evidence="13">
    <location>
        <begin position="275"/>
        <end position="293"/>
    </location>
</feature>
<keyword evidence="10" id="KW-0406">Ion transport</keyword>
<name>A0A9D1IF77_9FIRM</name>